<name>A0A845V8D8_9GAMM</name>
<dbReference type="EMBL" id="JAAGSC010000043">
    <property type="protein sequence ID" value="NDY96431.1"/>
    <property type="molecule type" value="Genomic_DNA"/>
</dbReference>
<reference evidence="1 2" key="1">
    <citation type="submission" date="2020-02" db="EMBL/GenBank/DDBJ databases">
        <authorList>
            <person name="Zhang X.-Y."/>
        </authorList>
    </citation>
    <scope>NUCLEOTIDE SEQUENCE [LARGE SCALE GENOMIC DNA]</scope>
    <source>
        <strain evidence="1 2">C33</strain>
    </source>
</reference>
<comment type="caution">
    <text evidence="1">The sequence shown here is derived from an EMBL/GenBank/DDBJ whole genome shotgun (WGS) entry which is preliminary data.</text>
</comment>
<evidence type="ECO:0000313" key="2">
    <source>
        <dbReference type="Proteomes" id="UP000484885"/>
    </source>
</evidence>
<dbReference type="NCBIfam" id="NF047593">
    <property type="entry name" value="IS66_ISAeme5_TnpA"/>
    <property type="match status" value="1"/>
</dbReference>
<evidence type="ECO:0000313" key="1">
    <source>
        <dbReference type="EMBL" id="NDY96431.1"/>
    </source>
</evidence>
<accession>A0A845V8D8</accession>
<gene>
    <name evidence="1" type="ORF">G3I74_11885</name>
</gene>
<protein>
    <recommendedName>
        <fullName evidence="3">IS66 family insertion sequence element accessory protein TnpB</fullName>
    </recommendedName>
</protein>
<evidence type="ECO:0008006" key="3">
    <source>
        <dbReference type="Google" id="ProtNLM"/>
    </source>
</evidence>
<keyword evidence="2" id="KW-1185">Reference proteome</keyword>
<organism evidence="1 2">
    <name type="scientific">Wenzhouxiangella limi</name>
    <dbReference type="NCBI Taxonomy" id="2707351"/>
    <lineage>
        <taxon>Bacteria</taxon>
        <taxon>Pseudomonadati</taxon>
        <taxon>Pseudomonadota</taxon>
        <taxon>Gammaproteobacteria</taxon>
        <taxon>Chromatiales</taxon>
        <taxon>Wenzhouxiangellaceae</taxon>
        <taxon>Wenzhouxiangella</taxon>
    </lineage>
</organism>
<sequence>MARRYLTSAQWRDLIAQQAAGHESVVEFCQRLGLTQKSFYRRRAALRQTDSAKGMMVVAPPVARPASGPMVVSWHGVELTLPASASPTWIAQLMRELADAPMA</sequence>
<proteinExistence type="predicted"/>
<dbReference type="RefSeq" id="WP_164211835.1">
    <property type="nucleotide sequence ID" value="NZ_JAAGSC010000043.1"/>
</dbReference>
<dbReference type="Proteomes" id="UP000484885">
    <property type="component" value="Unassembled WGS sequence"/>
</dbReference>
<dbReference type="AlphaFoldDB" id="A0A845V8D8"/>